<feature type="transmembrane region" description="Helical" evidence="6">
    <location>
        <begin position="150"/>
        <end position="168"/>
    </location>
</feature>
<keyword evidence="2 6" id="KW-0812">Transmembrane</keyword>
<evidence type="ECO:0000256" key="2">
    <source>
        <dbReference type="ARBA" id="ARBA00022692"/>
    </source>
</evidence>
<feature type="domain" description="Methylamine utilisation protein MauE" evidence="7">
    <location>
        <begin position="5"/>
        <end position="125"/>
    </location>
</feature>
<keyword evidence="4 6" id="KW-0472">Membrane</keyword>
<dbReference type="Pfam" id="PF07291">
    <property type="entry name" value="MauE"/>
    <property type="match status" value="1"/>
</dbReference>
<evidence type="ECO:0000313" key="9">
    <source>
        <dbReference type="Proteomes" id="UP000567246"/>
    </source>
</evidence>
<name>A0A7W9JJ04_9MICC</name>
<evidence type="ECO:0000256" key="3">
    <source>
        <dbReference type="ARBA" id="ARBA00022989"/>
    </source>
</evidence>
<dbReference type="Proteomes" id="UP000567246">
    <property type="component" value="Unassembled WGS sequence"/>
</dbReference>
<evidence type="ECO:0000256" key="6">
    <source>
        <dbReference type="SAM" id="Phobius"/>
    </source>
</evidence>
<evidence type="ECO:0000256" key="5">
    <source>
        <dbReference type="SAM" id="MobiDB-lite"/>
    </source>
</evidence>
<accession>A0A7W9JJ04</accession>
<evidence type="ECO:0000259" key="7">
    <source>
        <dbReference type="Pfam" id="PF07291"/>
    </source>
</evidence>
<feature type="transmembrane region" description="Helical" evidence="6">
    <location>
        <begin position="114"/>
        <end position="138"/>
    </location>
</feature>
<dbReference type="UniPathway" id="UPA00895"/>
<organism evidence="8 9">
    <name type="scientific">Micrococcus endophyticus</name>
    <dbReference type="NCBI Taxonomy" id="455343"/>
    <lineage>
        <taxon>Bacteria</taxon>
        <taxon>Bacillati</taxon>
        <taxon>Actinomycetota</taxon>
        <taxon>Actinomycetes</taxon>
        <taxon>Micrococcales</taxon>
        <taxon>Micrococcaceae</taxon>
        <taxon>Micrococcus</taxon>
    </lineage>
</organism>
<sequence length="380" mass="38252">MPALWAVALILLLSGTAKLRSGEDVEATFTRLKVPRPLAAPALARAFPWLELLLAAALVLPFTVLRPVVGLAAVALFAAFLVLVVRAKGDGVSCGCFGEASAAPISRWTVVRNVVFLVLAVLALAEGIVSLAVHGAGLAWQPLTAFGSGAWAWALLVAVLLAVSAFLVGRESVPAADPVLAAGPVAATGAHPDAVAGTPGAVPAPPAGPTAVETVAEDPDGPERLPFPDALVIEDGRYTGLHALASRGAVVALRLSTGCGSCSQVIARLDEFRASLGPVRLRVLMPQHEAGAAPSASTGAIPADLVADDPNGAAARGLGLTSYPMAVLLGTDLLTAGGPVGGADDVLAFLEEIRDIMAAEAPAAPVPSPASDTPTPEVRA</sequence>
<gene>
    <name evidence="8" type="ORF">HDA33_001345</name>
</gene>
<keyword evidence="3 6" id="KW-1133">Transmembrane helix</keyword>
<dbReference type="EMBL" id="JACHMW010000001">
    <property type="protein sequence ID" value="MBB5848781.1"/>
    <property type="molecule type" value="Genomic_DNA"/>
</dbReference>
<dbReference type="AlphaFoldDB" id="A0A7W9JJ04"/>
<feature type="region of interest" description="Disordered" evidence="5">
    <location>
        <begin position="360"/>
        <end position="380"/>
    </location>
</feature>
<protein>
    <recommendedName>
        <fullName evidence="7">Methylamine utilisation protein MauE domain-containing protein</fullName>
    </recommendedName>
</protein>
<evidence type="ECO:0000256" key="1">
    <source>
        <dbReference type="ARBA" id="ARBA00004141"/>
    </source>
</evidence>
<dbReference type="RefSeq" id="WP_184172039.1">
    <property type="nucleotide sequence ID" value="NZ_BAABAG010000004.1"/>
</dbReference>
<feature type="transmembrane region" description="Helical" evidence="6">
    <location>
        <begin position="52"/>
        <end position="85"/>
    </location>
</feature>
<keyword evidence="9" id="KW-1185">Reference proteome</keyword>
<dbReference type="GO" id="GO:0016020">
    <property type="term" value="C:membrane"/>
    <property type="evidence" value="ECO:0007669"/>
    <property type="project" value="UniProtKB-SubCell"/>
</dbReference>
<evidence type="ECO:0000313" key="8">
    <source>
        <dbReference type="EMBL" id="MBB5848781.1"/>
    </source>
</evidence>
<comment type="subcellular location">
    <subcellularLocation>
        <location evidence="1">Membrane</location>
        <topology evidence="1">Multi-pass membrane protein</topology>
    </subcellularLocation>
</comment>
<reference evidence="8 9" key="1">
    <citation type="submission" date="2020-08" db="EMBL/GenBank/DDBJ databases">
        <title>Sequencing the genomes of 1000 actinobacteria strains.</title>
        <authorList>
            <person name="Klenk H.-P."/>
        </authorList>
    </citation>
    <scope>NUCLEOTIDE SEQUENCE [LARGE SCALE GENOMIC DNA]</scope>
    <source>
        <strain evidence="8 9">DSM 17945</strain>
    </source>
</reference>
<dbReference type="InterPro" id="IPR009908">
    <property type="entry name" value="Methylamine_util_MauE"/>
</dbReference>
<dbReference type="GO" id="GO:0030416">
    <property type="term" value="P:methylamine metabolic process"/>
    <property type="evidence" value="ECO:0007669"/>
    <property type="project" value="InterPro"/>
</dbReference>
<proteinExistence type="predicted"/>
<evidence type="ECO:0000256" key="4">
    <source>
        <dbReference type="ARBA" id="ARBA00023136"/>
    </source>
</evidence>
<comment type="caution">
    <text evidence="8">The sequence shown here is derived from an EMBL/GenBank/DDBJ whole genome shotgun (WGS) entry which is preliminary data.</text>
</comment>